<feature type="transmembrane region" description="Helical" evidence="1">
    <location>
        <begin position="53"/>
        <end position="72"/>
    </location>
</feature>
<keyword evidence="1" id="KW-0472">Membrane</keyword>
<dbReference type="Pfam" id="PF14342">
    <property type="entry name" value="DUF4396"/>
    <property type="match status" value="1"/>
</dbReference>
<reference evidence="4" key="1">
    <citation type="submission" date="2016-11" db="EMBL/GenBank/DDBJ databases">
        <authorList>
            <person name="Varghese N."/>
            <person name="Submissions S."/>
        </authorList>
    </citation>
    <scope>NUCLEOTIDE SEQUENCE [LARGE SCALE GENOMIC DNA]</scope>
    <source>
        <strain evidence="4">DSM 22363</strain>
    </source>
</reference>
<evidence type="ECO:0000313" key="3">
    <source>
        <dbReference type="EMBL" id="SIN65982.1"/>
    </source>
</evidence>
<dbReference type="RefSeq" id="WP_074204474.1">
    <property type="nucleotide sequence ID" value="NZ_FSQW01000001.1"/>
</dbReference>
<proteinExistence type="predicted"/>
<gene>
    <name evidence="3" type="ORF">SAMN02745824_1568</name>
</gene>
<dbReference type="EMBL" id="FSQW01000001">
    <property type="protein sequence ID" value="SIN65982.1"/>
    <property type="molecule type" value="Genomic_DNA"/>
</dbReference>
<sequence>MSDQTTPCHQHGSSNAFMTSAKATLHCLTGCVIGEVSGLIIAMALGLGVWPTIILATSLAYLSGFTLGLLPVMRDQGKTFLEALKLIWIGEAISIGVMEFAMNATDYYMGGMTAGSLLAQQFWIAIIVAIPAGFVAAWPVNWWLLSRDLKACH</sequence>
<feature type="transmembrane region" description="Helical" evidence="1">
    <location>
        <begin position="84"/>
        <end position="102"/>
    </location>
</feature>
<feature type="transmembrane region" description="Helical" evidence="1">
    <location>
        <begin position="23"/>
        <end position="47"/>
    </location>
</feature>
<accession>A0A1N6D5A9</accession>
<keyword evidence="4" id="KW-1185">Reference proteome</keyword>
<dbReference type="AlphaFoldDB" id="A0A1N6D5A9"/>
<dbReference type="OrthoDB" id="1495425at2"/>
<keyword evidence="1" id="KW-1133">Transmembrane helix</keyword>
<dbReference type="InterPro" id="IPR025509">
    <property type="entry name" value="DUF4396"/>
</dbReference>
<dbReference type="STRING" id="1123272.SAMN02745824_1568"/>
<name>A0A1N6D5A9_9SPHN</name>
<evidence type="ECO:0000259" key="2">
    <source>
        <dbReference type="Pfam" id="PF14342"/>
    </source>
</evidence>
<feature type="domain" description="DUF4396" evidence="2">
    <location>
        <begin position="20"/>
        <end position="150"/>
    </location>
</feature>
<protein>
    <recommendedName>
        <fullName evidence="2">DUF4396 domain-containing protein</fullName>
    </recommendedName>
</protein>
<evidence type="ECO:0000313" key="4">
    <source>
        <dbReference type="Proteomes" id="UP000185192"/>
    </source>
</evidence>
<organism evidence="3 4">
    <name type="scientific">Parasphingorhabdus marina DSM 22363</name>
    <dbReference type="NCBI Taxonomy" id="1123272"/>
    <lineage>
        <taxon>Bacteria</taxon>
        <taxon>Pseudomonadati</taxon>
        <taxon>Pseudomonadota</taxon>
        <taxon>Alphaproteobacteria</taxon>
        <taxon>Sphingomonadales</taxon>
        <taxon>Sphingomonadaceae</taxon>
        <taxon>Parasphingorhabdus</taxon>
    </lineage>
</organism>
<feature type="transmembrane region" description="Helical" evidence="1">
    <location>
        <begin position="122"/>
        <end position="145"/>
    </location>
</feature>
<dbReference type="Proteomes" id="UP000185192">
    <property type="component" value="Unassembled WGS sequence"/>
</dbReference>
<keyword evidence="1" id="KW-0812">Transmembrane</keyword>
<evidence type="ECO:0000256" key="1">
    <source>
        <dbReference type="SAM" id="Phobius"/>
    </source>
</evidence>